<dbReference type="SUPFAM" id="SSF56672">
    <property type="entry name" value="DNA/RNA polymerases"/>
    <property type="match status" value="1"/>
</dbReference>
<feature type="region of interest" description="Disordered" evidence="1">
    <location>
        <begin position="1"/>
        <end position="36"/>
    </location>
</feature>
<organism evidence="2">
    <name type="scientific">Lygus hesperus</name>
    <name type="common">Western plant bug</name>
    <dbReference type="NCBI Taxonomy" id="30085"/>
    <lineage>
        <taxon>Eukaryota</taxon>
        <taxon>Metazoa</taxon>
        <taxon>Ecdysozoa</taxon>
        <taxon>Arthropoda</taxon>
        <taxon>Hexapoda</taxon>
        <taxon>Insecta</taxon>
        <taxon>Pterygota</taxon>
        <taxon>Neoptera</taxon>
        <taxon>Paraneoptera</taxon>
        <taxon>Hemiptera</taxon>
        <taxon>Heteroptera</taxon>
        <taxon>Panheteroptera</taxon>
        <taxon>Cimicomorpha</taxon>
        <taxon>Miridae</taxon>
        <taxon>Mirini</taxon>
        <taxon>Lygus</taxon>
    </lineage>
</organism>
<dbReference type="PANTHER" id="PTHR47331">
    <property type="entry name" value="PHD-TYPE DOMAIN-CONTAINING PROTEIN"/>
    <property type="match status" value="1"/>
</dbReference>
<dbReference type="AlphaFoldDB" id="A0A0A9Y3D4"/>
<dbReference type="EMBL" id="GBHO01017458">
    <property type="protein sequence ID" value="JAG26146.1"/>
    <property type="molecule type" value="Transcribed_RNA"/>
</dbReference>
<feature type="non-terminal residue" evidence="2">
    <location>
        <position position="1"/>
    </location>
</feature>
<protein>
    <submittedName>
        <fullName evidence="2">Regulator of G-protein signaling 5</fullName>
    </submittedName>
</protein>
<sequence length="567" mass="64543">QFKSKIHSNKTNSQVKTSLFSSEKSGSSPSHQNNQQSKESSCVICGSQHNLTNCIKFHSMSAKQRVESLSKWKGCKNCLSSAHNTHKCSSKWSCRFCHHRHNAMLHIPTSQDLNNSQVNLNPQSPSSNSETSFQVSPALSSTSHVEVQVLLGTAIMEIQDSRGHFHRIRAVIDSGSHFSFITQKFFNKLGMSLVSCSKRISGIGQTLFEGIKGQLPCKLRPRNRVTPQVNVDALVVNNITNYLPTVSVPSHVTQHYSNFDLADPKFFEPASVDFLLGGDMFGEIWMGEPISVGENLPKVFKSIFGMIVIGKYFDDQNVYNSNTSLFVTQEPDCLTKELSRFWELEEPVASHTPILSDEERQCEEHFSSTHYRLESGRYVVKLPFIEQPPDFSYSSYIAMKRYKNLEYKLNKNQDLKMKYDEFMSDYVKLGHMTSTNSVSKFVIPHHPISKIDRGEVKLRVVFDASVKTSSGSLNDSLHVGPKLQNDIRHILLNFRRHPIVFVTDIVKMYRQILIDSDDRAFQHIYWRFDSSKPIQKFELNTLSYGLASAPYIALRVIRQLCIDEGHR</sequence>
<accession>A0A0A9Y3D4</accession>
<name>A0A0A9Y3D4_LYGHE</name>
<feature type="non-terminal residue" evidence="2">
    <location>
        <position position="567"/>
    </location>
</feature>
<feature type="region of interest" description="Disordered" evidence="1">
    <location>
        <begin position="110"/>
        <end position="135"/>
    </location>
</feature>
<evidence type="ECO:0000313" key="2">
    <source>
        <dbReference type="EMBL" id="JAG26146.1"/>
    </source>
</evidence>
<dbReference type="PANTHER" id="PTHR47331:SF4">
    <property type="entry name" value="PEPTIDASE S1 DOMAIN-CONTAINING PROTEIN"/>
    <property type="match status" value="1"/>
</dbReference>
<dbReference type="InterPro" id="IPR043502">
    <property type="entry name" value="DNA/RNA_pol_sf"/>
</dbReference>
<proteinExistence type="predicted"/>
<evidence type="ECO:0000256" key="1">
    <source>
        <dbReference type="SAM" id="MobiDB-lite"/>
    </source>
</evidence>
<reference evidence="2" key="1">
    <citation type="journal article" date="2014" name="PLoS ONE">
        <title>Transcriptome-Based Identification of ABC Transporters in the Western Tarnished Plant Bug Lygus hesperus.</title>
        <authorList>
            <person name="Hull J.J."/>
            <person name="Chaney K."/>
            <person name="Geib S.M."/>
            <person name="Fabrick J.A."/>
            <person name="Brent C.S."/>
            <person name="Walsh D."/>
            <person name="Lavine L.C."/>
        </authorList>
    </citation>
    <scope>NUCLEOTIDE SEQUENCE</scope>
</reference>
<reference evidence="2" key="2">
    <citation type="submission" date="2014-07" db="EMBL/GenBank/DDBJ databases">
        <authorList>
            <person name="Hull J."/>
        </authorList>
    </citation>
    <scope>NUCLEOTIDE SEQUENCE</scope>
</reference>
<feature type="compositionally biased region" description="Polar residues" evidence="1">
    <location>
        <begin position="9"/>
        <end position="36"/>
    </location>
</feature>
<dbReference type="GO" id="GO:0071897">
    <property type="term" value="P:DNA biosynthetic process"/>
    <property type="evidence" value="ECO:0007669"/>
    <property type="project" value="UniProtKB-ARBA"/>
</dbReference>
<gene>
    <name evidence="2" type="primary">Rgs5</name>
    <name evidence="2" type="ORF">CM83_261</name>
</gene>